<protein>
    <recommendedName>
        <fullName evidence="6">JAB domain-containing protein</fullName>
    </recommendedName>
</protein>
<keyword evidence="2" id="KW-0479">Metal-binding</keyword>
<evidence type="ECO:0000256" key="1">
    <source>
        <dbReference type="ARBA" id="ARBA00022670"/>
    </source>
</evidence>
<evidence type="ECO:0000313" key="8">
    <source>
        <dbReference type="Proteomes" id="UP000774699"/>
    </source>
</evidence>
<keyword evidence="3" id="KW-0378">Hydrolase</keyword>
<comment type="caution">
    <text evidence="7">The sequence shown here is derived from an EMBL/GenBank/DDBJ whole genome shotgun (WGS) entry which is preliminary data.</text>
</comment>
<keyword evidence="1" id="KW-0645">Protease</keyword>
<dbReference type="GO" id="GO:0046872">
    <property type="term" value="F:metal ion binding"/>
    <property type="evidence" value="ECO:0007669"/>
    <property type="project" value="UniProtKB-KW"/>
</dbReference>
<proteinExistence type="predicted"/>
<evidence type="ECO:0000256" key="3">
    <source>
        <dbReference type="ARBA" id="ARBA00022801"/>
    </source>
</evidence>
<dbReference type="InterPro" id="IPR028090">
    <property type="entry name" value="JAB_dom_prok"/>
</dbReference>
<evidence type="ECO:0000313" key="7">
    <source>
        <dbReference type="EMBL" id="MBM3282157.1"/>
    </source>
</evidence>
<dbReference type="Proteomes" id="UP000774699">
    <property type="component" value="Unassembled WGS sequence"/>
</dbReference>
<dbReference type="AlphaFoldDB" id="A0A8T4C789"/>
<feature type="domain" description="JAB" evidence="6">
    <location>
        <begin position="17"/>
        <end position="119"/>
    </location>
</feature>
<name>A0A8T4C789_9ARCH</name>
<dbReference type="Pfam" id="PF14464">
    <property type="entry name" value="Prok-JAB"/>
    <property type="match status" value="1"/>
</dbReference>
<dbReference type="GO" id="GO:0008237">
    <property type="term" value="F:metallopeptidase activity"/>
    <property type="evidence" value="ECO:0007669"/>
    <property type="project" value="UniProtKB-KW"/>
</dbReference>
<dbReference type="EMBL" id="VGJJ01000012">
    <property type="protein sequence ID" value="MBM3282157.1"/>
    <property type="molecule type" value="Genomic_DNA"/>
</dbReference>
<evidence type="ECO:0000256" key="5">
    <source>
        <dbReference type="ARBA" id="ARBA00023049"/>
    </source>
</evidence>
<organism evidence="7 8">
    <name type="scientific">Candidatus Iainarchaeum sp</name>
    <dbReference type="NCBI Taxonomy" id="3101447"/>
    <lineage>
        <taxon>Archaea</taxon>
        <taxon>Candidatus Iainarchaeota</taxon>
        <taxon>Candidatus Iainarchaeia</taxon>
        <taxon>Candidatus Iainarchaeales</taxon>
        <taxon>Candidatus Iainarchaeaceae</taxon>
        <taxon>Candidatus Iainarchaeum</taxon>
    </lineage>
</organism>
<keyword evidence="5" id="KW-0482">Metalloprotease</keyword>
<accession>A0A8T4C789</accession>
<keyword evidence="4" id="KW-0862">Zinc</keyword>
<dbReference type="SUPFAM" id="SSF102712">
    <property type="entry name" value="JAB1/MPN domain"/>
    <property type="match status" value="1"/>
</dbReference>
<evidence type="ECO:0000259" key="6">
    <source>
        <dbReference type="Pfam" id="PF14464"/>
    </source>
</evidence>
<gene>
    <name evidence="7" type="ORF">FJY86_02345</name>
</gene>
<dbReference type="GO" id="GO:0006508">
    <property type="term" value="P:proteolysis"/>
    <property type="evidence" value="ECO:0007669"/>
    <property type="project" value="UniProtKB-KW"/>
</dbReference>
<reference evidence="7" key="1">
    <citation type="submission" date="2019-03" db="EMBL/GenBank/DDBJ databases">
        <title>Lake Tanganyika Metagenome-Assembled Genomes (MAGs).</title>
        <authorList>
            <person name="Tran P."/>
        </authorList>
    </citation>
    <scope>NUCLEOTIDE SEQUENCE</scope>
    <source>
        <strain evidence="7">M_DeepCast_50m_m2_156</strain>
    </source>
</reference>
<sequence>MNDMPTPPIISPWKITRSLVQNICTAARSTYPDEFISMIGVTAVDSHTLSELVVIPAEFGKTHSSLRTDLIPFDPLIVGSIHSHPNENAHPSSADRNFFSRMGSIHIIAGYPYMFNTMRAYDSKGKRIPLTLIET</sequence>
<evidence type="ECO:0000256" key="2">
    <source>
        <dbReference type="ARBA" id="ARBA00022723"/>
    </source>
</evidence>
<dbReference type="Gene3D" id="3.40.140.10">
    <property type="entry name" value="Cytidine Deaminase, domain 2"/>
    <property type="match status" value="1"/>
</dbReference>
<evidence type="ECO:0000256" key="4">
    <source>
        <dbReference type="ARBA" id="ARBA00022833"/>
    </source>
</evidence>